<dbReference type="Pfam" id="PF12796">
    <property type="entry name" value="Ank_2"/>
    <property type="match status" value="1"/>
</dbReference>
<feature type="region of interest" description="Disordered" evidence="1">
    <location>
        <begin position="358"/>
        <end position="389"/>
    </location>
</feature>
<dbReference type="PROSITE" id="PS50088">
    <property type="entry name" value="ANK_REPEAT"/>
    <property type="match status" value="1"/>
</dbReference>
<dbReference type="SUPFAM" id="SSF48403">
    <property type="entry name" value="Ankyrin repeat"/>
    <property type="match status" value="1"/>
</dbReference>
<dbReference type="Gene3D" id="1.25.40.20">
    <property type="entry name" value="Ankyrin repeat-containing domain"/>
    <property type="match status" value="1"/>
</dbReference>
<evidence type="ECO:0000313" key="2">
    <source>
        <dbReference type="EMBL" id="QHT21815.1"/>
    </source>
</evidence>
<protein>
    <submittedName>
        <fullName evidence="2">Uncharacterized protein</fullName>
    </submittedName>
</protein>
<proteinExistence type="predicted"/>
<evidence type="ECO:0000256" key="1">
    <source>
        <dbReference type="SAM" id="MobiDB-lite"/>
    </source>
</evidence>
<name>A0A6C0E330_9ZZZZ</name>
<reference evidence="2" key="1">
    <citation type="journal article" date="2020" name="Nature">
        <title>Giant virus diversity and host interactions through global metagenomics.</title>
        <authorList>
            <person name="Schulz F."/>
            <person name="Roux S."/>
            <person name="Paez-Espino D."/>
            <person name="Jungbluth S."/>
            <person name="Walsh D.A."/>
            <person name="Denef V.J."/>
            <person name="McMahon K.D."/>
            <person name="Konstantinidis K.T."/>
            <person name="Eloe-Fadrosh E.A."/>
            <person name="Kyrpides N.C."/>
            <person name="Woyke T."/>
        </authorList>
    </citation>
    <scope>NUCLEOTIDE SEQUENCE</scope>
    <source>
        <strain evidence="2">GVMAG-M-3300023179-103</strain>
    </source>
</reference>
<accession>A0A6C0E330</accession>
<sequence>MSSDSLDKIKNMSGGSFLNYLFGSDCKKTLNATELIMKALTNPDTKIVDFLLEQKFVPDMNITDENKRNILHLLTINFRKSPIIRRALINLIKNEKDSLNIKDKLGNTPVHYACEMDLPRVVEYMYSKGAKKIANNNDMIVVSVISEYDSSSDSCSDSDNYTFDFSETFGMKNKPLTIIEQQPIMLMNNSIGNQDNIVKAIGDIVNSFDTTHTDEYSQISDIDKHTERMLNRVFSEISATDRPEIYNVNKDIQRPVRMELPEFLSQIGDTDKHTERMLDRVFSEISATDRPERYNVNKDIQRPVRMELPEFLSQISDITDNNGEDIVINIKQLGGKGEESTVLTDTDDIVNQIVAGLTGGTKPKKSKRSKKSKRTKKSKKSKKSKKTKKFNMKAMARTLAKHVSGLHKQAELKCLSNLPAKDLPISDKSLLAKALKSFFYDRVKTKNPELNGLDRANEMLKLITEEEIKKVLKDNLKIIKEKADIIMKKINERTNTSSATSSAKSSAKSSATASAKSTETASTTTKR</sequence>
<dbReference type="InterPro" id="IPR036770">
    <property type="entry name" value="Ankyrin_rpt-contain_sf"/>
</dbReference>
<feature type="region of interest" description="Disordered" evidence="1">
    <location>
        <begin position="491"/>
        <end position="527"/>
    </location>
</feature>
<organism evidence="2">
    <name type="scientific">viral metagenome</name>
    <dbReference type="NCBI Taxonomy" id="1070528"/>
    <lineage>
        <taxon>unclassified sequences</taxon>
        <taxon>metagenomes</taxon>
        <taxon>organismal metagenomes</taxon>
    </lineage>
</organism>
<dbReference type="InterPro" id="IPR002110">
    <property type="entry name" value="Ankyrin_rpt"/>
</dbReference>
<dbReference type="AlphaFoldDB" id="A0A6C0E330"/>
<feature type="compositionally biased region" description="Basic residues" evidence="1">
    <location>
        <begin position="362"/>
        <end position="389"/>
    </location>
</feature>
<dbReference type="EMBL" id="MN739697">
    <property type="protein sequence ID" value="QHT21815.1"/>
    <property type="molecule type" value="Genomic_DNA"/>
</dbReference>
<feature type="compositionally biased region" description="Low complexity" evidence="1">
    <location>
        <begin position="496"/>
        <end position="527"/>
    </location>
</feature>